<sequence length="74" mass="8548">MFPTSSQRRLKEEGSSPWSQTTLRMDGPFMRPTGAMPRDRFFFGCTPKERGQDPRASAHLRFSVHQMCSVTRLQ</sequence>
<accession>A0A4Z2EC01</accession>
<reference evidence="2 3" key="1">
    <citation type="submission" date="2019-03" db="EMBL/GenBank/DDBJ databases">
        <title>First draft genome of Liparis tanakae, snailfish: a comprehensive survey of snailfish specific genes.</title>
        <authorList>
            <person name="Kim W."/>
            <person name="Song I."/>
            <person name="Jeong J.-H."/>
            <person name="Kim D."/>
            <person name="Kim S."/>
            <person name="Ryu S."/>
            <person name="Song J.Y."/>
            <person name="Lee S.K."/>
        </authorList>
    </citation>
    <scope>NUCLEOTIDE SEQUENCE [LARGE SCALE GENOMIC DNA]</scope>
    <source>
        <tissue evidence="2">Muscle</tissue>
    </source>
</reference>
<gene>
    <name evidence="2" type="ORF">EYF80_064036</name>
</gene>
<feature type="region of interest" description="Disordered" evidence="1">
    <location>
        <begin position="1"/>
        <end position="34"/>
    </location>
</feature>
<organism evidence="2 3">
    <name type="scientific">Liparis tanakae</name>
    <name type="common">Tanaka's snailfish</name>
    <dbReference type="NCBI Taxonomy" id="230148"/>
    <lineage>
        <taxon>Eukaryota</taxon>
        <taxon>Metazoa</taxon>
        <taxon>Chordata</taxon>
        <taxon>Craniata</taxon>
        <taxon>Vertebrata</taxon>
        <taxon>Euteleostomi</taxon>
        <taxon>Actinopterygii</taxon>
        <taxon>Neopterygii</taxon>
        <taxon>Teleostei</taxon>
        <taxon>Neoteleostei</taxon>
        <taxon>Acanthomorphata</taxon>
        <taxon>Eupercaria</taxon>
        <taxon>Perciformes</taxon>
        <taxon>Cottioidei</taxon>
        <taxon>Cottales</taxon>
        <taxon>Liparidae</taxon>
        <taxon>Liparis</taxon>
    </lineage>
</organism>
<name>A0A4Z2EC01_9TELE</name>
<evidence type="ECO:0000256" key="1">
    <source>
        <dbReference type="SAM" id="MobiDB-lite"/>
    </source>
</evidence>
<evidence type="ECO:0000313" key="2">
    <source>
        <dbReference type="EMBL" id="TNN25832.1"/>
    </source>
</evidence>
<proteinExistence type="predicted"/>
<keyword evidence="3" id="KW-1185">Reference proteome</keyword>
<dbReference type="AlphaFoldDB" id="A0A4Z2EC01"/>
<comment type="caution">
    <text evidence="2">The sequence shown here is derived from an EMBL/GenBank/DDBJ whole genome shotgun (WGS) entry which is preliminary data.</text>
</comment>
<evidence type="ECO:0000313" key="3">
    <source>
        <dbReference type="Proteomes" id="UP000314294"/>
    </source>
</evidence>
<dbReference type="Proteomes" id="UP000314294">
    <property type="component" value="Unassembled WGS sequence"/>
</dbReference>
<protein>
    <submittedName>
        <fullName evidence="2">Uncharacterized protein</fullName>
    </submittedName>
</protein>
<dbReference type="EMBL" id="SRLO01011546">
    <property type="protein sequence ID" value="TNN25832.1"/>
    <property type="molecule type" value="Genomic_DNA"/>
</dbReference>